<evidence type="ECO:0000313" key="5">
    <source>
        <dbReference type="Proteomes" id="UP000215914"/>
    </source>
</evidence>
<accession>A0A251U7F9</accession>
<dbReference type="Gene3D" id="2.40.50.140">
    <property type="entry name" value="Nucleic acid-binding proteins"/>
    <property type="match status" value="1"/>
</dbReference>
<feature type="domain" description="Replication factor A C-terminal" evidence="2">
    <location>
        <begin position="35"/>
        <end position="123"/>
    </location>
</feature>
<name>A0A251U7F9_HELAN</name>
<organism evidence="4 5">
    <name type="scientific">Helianthus annuus</name>
    <name type="common">Common sunflower</name>
    <dbReference type="NCBI Taxonomy" id="4232"/>
    <lineage>
        <taxon>Eukaryota</taxon>
        <taxon>Viridiplantae</taxon>
        <taxon>Streptophyta</taxon>
        <taxon>Embryophyta</taxon>
        <taxon>Tracheophyta</taxon>
        <taxon>Spermatophyta</taxon>
        <taxon>Magnoliopsida</taxon>
        <taxon>eudicotyledons</taxon>
        <taxon>Gunneridae</taxon>
        <taxon>Pentapetalae</taxon>
        <taxon>asterids</taxon>
        <taxon>campanulids</taxon>
        <taxon>Asterales</taxon>
        <taxon>Asteraceae</taxon>
        <taxon>Asteroideae</taxon>
        <taxon>Heliantheae alliance</taxon>
        <taxon>Heliantheae</taxon>
        <taxon>Helianthus</taxon>
    </lineage>
</organism>
<feature type="region of interest" description="Disordered" evidence="1">
    <location>
        <begin position="228"/>
        <end position="267"/>
    </location>
</feature>
<dbReference type="Proteomes" id="UP000215914">
    <property type="component" value="Chromosome 8"/>
</dbReference>
<feature type="compositionally biased region" description="Basic and acidic residues" evidence="1">
    <location>
        <begin position="248"/>
        <end position="267"/>
    </location>
</feature>
<reference evidence="4" key="2">
    <citation type="submission" date="2017-02" db="EMBL/GenBank/DDBJ databases">
        <title>Sunflower complete genome.</title>
        <authorList>
            <person name="Langlade N."/>
            <person name="Munos S."/>
        </authorList>
    </citation>
    <scope>NUCLEOTIDE SEQUENCE [LARGE SCALE GENOMIC DNA]</scope>
    <source>
        <tissue evidence="4">Leaves</tissue>
    </source>
</reference>
<dbReference type="Gramene" id="mRNA:HanXRQr2_Chr04g0146091">
    <property type="protein sequence ID" value="mRNA:HanXRQr2_Chr04g0146091"/>
    <property type="gene ID" value="HanXRQr2_Chr04g0146091"/>
</dbReference>
<dbReference type="SUPFAM" id="SSF50249">
    <property type="entry name" value="Nucleic acid-binding proteins"/>
    <property type="match status" value="1"/>
</dbReference>
<dbReference type="AlphaFoldDB" id="A0A251U7F9"/>
<feature type="compositionally biased region" description="Polar residues" evidence="1">
    <location>
        <begin position="230"/>
        <end position="240"/>
    </location>
</feature>
<dbReference type="Pfam" id="PF08646">
    <property type="entry name" value="Rep_fac-A_C"/>
    <property type="match status" value="1"/>
</dbReference>
<gene>
    <name evidence="4" type="ORF">HannXRQ_Chr08g0228871</name>
    <name evidence="3" type="ORF">HanXRQr2_Chr04g0146091</name>
</gene>
<reference evidence="3 5" key="1">
    <citation type="journal article" date="2017" name="Nature">
        <title>The sunflower genome provides insights into oil metabolism, flowering and Asterid evolution.</title>
        <authorList>
            <person name="Badouin H."/>
            <person name="Gouzy J."/>
            <person name="Grassa C.J."/>
            <person name="Murat F."/>
            <person name="Staton S.E."/>
            <person name="Cottret L."/>
            <person name="Lelandais-Briere C."/>
            <person name="Owens G.L."/>
            <person name="Carrere S."/>
            <person name="Mayjonade B."/>
            <person name="Legrand L."/>
            <person name="Gill N."/>
            <person name="Kane N.C."/>
            <person name="Bowers J.E."/>
            <person name="Hubner S."/>
            <person name="Bellec A."/>
            <person name="Berard A."/>
            <person name="Berges H."/>
            <person name="Blanchet N."/>
            <person name="Boniface M.C."/>
            <person name="Brunel D."/>
            <person name="Catrice O."/>
            <person name="Chaidir N."/>
            <person name="Claudel C."/>
            <person name="Donnadieu C."/>
            <person name="Faraut T."/>
            <person name="Fievet G."/>
            <person name="Helmstetter N."/>
            <person name="King M."/>
            <person name="Knapp S.J."/>
            <person name="Lai Z."/>
            <person name="Le Paslier M.C."/>
            <person name="Lippi Y."/>
            <person name="Lorenzon L."/>
            <person name="Mandel J.R."/>
            <person name="Marage G."/>
            <person name="Marchand G."/>
            <person name="Marquand E."/>
            <person name="Bret-Mestries E."/>
            <person name="Morien E."/>
            <person name="Nambeesan S."/>
            <person name="Nguyen T."/>
            <person name="Pegot-Espagnet P."/>
            <person name="Pouilly N."/>
            <person name="Raftis F."/>
            <person name="Sallet E."/>
            <person name="Schiex T."/>
            <person name="Thomas J."/>
            <person name="Vandecasteele C."/>
            <person name="Vares D."/>
            <person name="Vear F."/>
            <person name="Vautrin S."/>
            <person name="Crespi M."/>
            <person name="Mangin B."/>
            <person name="Burke J.M."/>
            <person name="Salse J."/>
            <person name="Munos S."/>
            <person name="Vincourt P."/>
            <person name="Rieseberg L.H."/>
            <person name="Langlade N.B."/>
        </authorList>
    </citation>
    <scope>NUCLEOTIDE SEQUENCE [LARGE SCALE GENOMIC DNA]</scope>
    <source>
        <strain evidence="5">cv. SF193</strain>
        <tissue evidence="3">Leaves</tissue>
    </source>
</reference>
<proteinExistence type="predicted"/>
<keyword evidence="5" id="KW-1185">Reference proteome</keyword>
<dbReference type="InterPro" id="IPR013955">
    <property type="entry name" value="Rep_factor-A_C"/>
</dbReference>
<evidence type="ECO:0000256" key="1">
    <source>
        <dbReference type="SAM" id="MobiDB-lite"/>
    </source>
</evidence>
<protein>
    <submittedName>
        <fullName evidence="3">Nucleic acid-binding, replication factor A</fullName>
    </submittedName>
    <submittedName>
        <fullName evidence="4">Putative nucleic acid-binding, OB-fold protein</fullName>
    </submittedName>
</protein>
<reference evidence="3" key="3">
    <citation type="submission" date="2020-06" db="EMBL/GenBank/DDBJ databases">
        <title>Helianthus annuus Genome sequencing and assembly Release 2.</title>
        <authorList>
            <person name="Gouzy J."/>
            <person name="Langlade N."/>
            <person name="Munos S."/>
        </authorList>
    </citation>
    <scope>NUCLEOTIDE SEQUENCE</scope>
    <source>
        <tissue evidence="3">Leaves</tissue>
    </source>
</reference>
<dbReference type="InterPro" id="IPR012340">
    <property type="entry name" value="NA-bd_OB-fold"/>
</dbReference>
<evidence type="ECO:0000313" key="3">
    <source>
        <dbReference type="EMBL" id="KAF5808500.1"/>
    </source>
</evidence>
<evidence type="ECO:0000259" key="2">
    <source>
        <dbReference type="Pfam" id="PF08646"/>
    </source>
</evidence>
<dbReference type="EMBL" id="CM007897">
    <property type="protein sequence ID" value="OTG18973.1"/>
    <property type="molecule type" value="Genomic_DNA"/>
</dbReference>
<sequence length="267" mass="29595">MSGNNTVAGYSEKWTTLEAILNHGRRNRQHTSAEFTCHVQLKRIRNNQEWFRLTCGGGGCMKGVVGEYNNMWCDGCENPVLFPRVSFRLELEVFDSTAEAVIVCFDDTAERLTKATAHDILTAESVLSGVYNLYSTDIQDKFTPVIVRNPDNGISALPKCLQSLVGSTQTLLLDSCMYYDHGSFESFNCKNVLLYGDGGGCVGSSTPHSLSNKDNEVVPIPTPVKHVETTIRTTYTNSGSDSEENVDDDPRERQSTGDGIWDDRAMR</sequence>
<dbReference type="InParanoid" id="A0A251U7F9"/>
<evidence type="ECO:0000313" key="4">
    <source>
        <dbReference type="EMBL" id="OTG18973.1"/>
    </source>
</evidence>
<dbReference type="EMBL" id="MNCJ02000319">
    <property type="protein sequence ID" value="KAF5808500.1"/>
    <property type="molecule type" value="Genomic_DNA"/>
</dbReference>